<dbReference type="Proteomes" id="UP001206925">
    <property type="component" value="Unassembled WGS sequence"/>
</dbReference>
<dbReference type="GO" id="GO:0006096">
    <property type="term" value="P:glycolytic process"/>
    <property type="evidence" value="ECO:0007669"/>
    <property type="project" value="InterPro"/>
</dbReference>
<reference evidence="1" key="1">
    <citation type="submission" date="2022-06" db="EMBL/GenBank/DDBJ databases">
        <title>Uncovering the hologenomic basis of an extraordinary plant invasion.</title>
        <authorList>
            <person name="Bieker V.C."/>
            <person name="Martin M.D."/>
            <person name="Gilbert T."/>
            <person name="Hodgins K."/>
            <person name="Battlay P."/>
            <person name="Petersen B."/>
            <person name="Wilson J."/>
        </authorList>
    </citation>
    <scope>NUCLEOTIDE SEQUENCE</scope>
    <source>
        <strain evidence="1">AA19_3_7</strain>
        <tissue evidence="1">Leaf</tissue>
    </source>
</reference>
<sequence length="154" mass="17539">ERAIDIDTPSFERERDILERWGEREEWRRWKNRPSSPAGNHLGLRVKPLVMKKSIENRFGPTCSCASKDTTLNSDGRQAVADVWQVLDEIREVSKIKSTMEVGYLYYKLVGATGKALTNVITIVIGESSLFLHIALLTDNFMVKENKYYTASNG</sequence>
<dbReference type="GO" id="GO:0004347">
    <property type="term" value="F:glucose-6-phosphate isomerase activity"/>
    <property type="evidence" value="ECO:0007669"/>
    <property type="project" value="InterPro"/>
</dbReference>
<evidence type="ECO:0000313" key="1">
    <source>
        <dbReference type="EMBL" id="KAI7745075.1"/>
    </source>
</evidence>
<comment type="caution">
    <text evidence="1">The sequence shown here is derived from an EMBL/GenBank/DDBJ whole genome shotgun (WGS) entry which is preliminary data.</text>
</comment>
<accession>A0AAD5GJF5</accession>
<evidence type="ECO:0000313" key="2">
    <source>
        <dbReference type="Proteomes" id="UP001206925"/>
    </source>
</evidence>
<dbReference type="InterPro" id="IPR001672">
    <property type="entry name" value="G6P_Isomerase"/>
</dbReference>
<dbReference type="EMBL" id="JAMZMK010007371">
    <property type="protein sequence ID" value="KAI7745075.1"/>
    <property type="molecule type" value="Genomic_DNA"/>
</dbReference>
<organism evidence="1 2">
    <name type="scientific">Ambrosia artemisiifolia</name>
    <name type="common">Common ragweed</name>
    <dbReference type="NCBI Taxonomy" id="4212"/>
    <lineage>
        <taxon>Eukaryota</taxon>
        <taxon>Viridiplantae</taxon>
        <taxon>Streptophyta</taxon>
        <taxon>Embryophyta</taxon>
        <taxon>Tracheophyta</taxon>
        <taxon>Spermatophyta</taxon>
        <taxon>Magnoliopsida</taxon>
        <taxon>eudicotyledons</taxon>
        <taxon>Gunneridae</taxon>
        <taxon>Pentapetalae</taxon>
        <taxon>asterids</taxon>
        <taxon>campanulids</taxon>
        <taxon>Asterales</taxon>
        <taxon>Asteraceae</taxon>
        <taxon>Asteroideae</taxon>
        <taxon>Heliantheae alliance</taxon>
        <taxon>Heliantheae</taxon>
        <taxon>Ambrosia</taxon>
    </lineage>
</organism>
<keyword evidence="2" id="KW-1185">Reference proteome</keyword>
<gene>
    <name evidence="1" type="ORF">M8C21_034041</name>
</gene>
<protein>
    <submittedName>
        <fullName evidence="1">Uncharacterized protein</fullName>
    </submittedName>
</protein>
<feature type="non-terminal residue" evidence="1">
    <location>
        <position position="154"/>
    </location>
</feature>
<name>A0AAD5GJF5_AMBAR</name>
<dbReference type="Pfam" id="PF00342">
    <property type="entry name" value="PGI"/>
    <property type="match status" value="1"/>
</dbReference>
<dbReference type="AlphaFoldDB" id="A0AAD5GJF5"/>
<dbReference type="GO" id="GO:0006094">
    <property type="term" value="P:gluconeogenesis"/>
    <property type="evidence" value="ECO:0007669"/>
    <property type="project" value="InterPro"/>
</dbReference>
<proteinExistence type="predicted"/>